<evidence type="ECO:0000313" key="2">
    <source>
        <dbReference type="Proteomes" id="UP001320706"/>
    </source>
</evidence>
<keyword evidence="2" id="KW-1185">Reference proteome</keyword>
<proteinExistence type="predicted"/>
<dbReference type="EMBL" id="JAMKPW020000033">
    <property type="protein sequence ID" value="KAK8202126.1"/>
    <property type="molecule type" value="Genomic_DNA"/>
</dbReference>
<reference evidence="1" key="1">
    <citation type="submission" date="2024-02" db="EMBL/GenBank/DDBJ databases">
        <title>Metagenome Assembled Genome of Zalaria obscura JY119.</title>
        <authorList>
            <person name="Vighnesh L."/>
            <person name="Jagadeeshwari U."/>
            <person name="Venkata Ramana C."/>
            <person name="Sasikala C."/>
        </authorList>
    </citation>
    <scope>NUCLEOTIDE SEQUENCE</scope>
    <source>
        <strain evidence="1">JY119</strain>
    </source>
</reference>
<sequence length="88" mass="9572">MGGPLLREGCMGSLGFLIRLPYNAWNEYEIHYTPLTETRAPTTESSVGVTSEVPGFDRTMMECAVKNHSDEGALNNCGPLATVALPRQ</sequence>
<comment type="caution">
    <text evidence="1">The sequence shown here is derived from an EMBL/GenBank/DDBJ whole genome shotgun (WGS) entry which is preliminary data.</text>
</comment>
<dbReference type="Proteomes" id="UP001320706">
    <property type="component" value="Unassembled WGS sequence"/>
</dbReference>
<organism evidence="1 2">
    <name type="scientific">Zalaria obscura</name>
    <dbReference type="NCBI Taxonomy" id="2024903"/>
    <lineage>
        <taxon>Eukaryota</taxon>
        <taxon>Fungi</taxon>
        <taxon>Dikarya</taxon>
        <taxon>Ascomycota</taxon>
        <taxon>Pezizomycotina</taxon>
        <taxon>Dothideomycetes</taxon>
        <taxon>Dothideomycetidae</taxon>
        <taxon>Dothideales</taxon>
        <taxon>Zalariaceae</taxon>
        <taxon>Zalaria</taxon>
    </lineage>
</organism>
<gene>
    <name evidence="1" type="ORF">M8818_005652</name>
</gene>
<accession>A0ACC3S9J9</accession>
<protein>
    <submittedName>
        <fullName evidence="1">Uncharacterized protein</fullName>
    </submittedName>
</protein>
<evidence type="ECO:0000313" key="1">
    <source>
        <dbReference type="EMBL" id="KAK8202126.1"/>
    </source>
</evidence>
<name>A0ACC3S9J9_9PEZI</name>